<dbReference type="InterPro" id="IPR001537">
    <property type="entry name" value="SpoU_MeTrfase"/>
</dbReference>
<dbReference type="CDD" id="cd18095">
    <property type="entry name" value="SpoU-like_rRNA-MTase"/>
    <property type="match status" value="1"/>
</dbReference>
<evidence type="ECO:0000256" key="1">
    <source>
        <dbReference type="ARBA" id="ARBA00007228"/>
    </source>
</evidence>
<dbReference type="EMBL" id="CP016893">
    <property type="protein sequence ID" value="AST56435.1"/>
    <property type="molecule type" value="Genomic_DNA"/>
</dbReference>
<evidence type="ECO:0000313" key="4">
    <source>
        <dbReference type="EMBL" id="AST56435.1"/>
    </source>
</evidence>
<name>A0A223HVX1_THETR</name>
<dbReference type="Gene3D" id="3.30.1330.30">
    <property type="match status" value="1"/>
</dbReference>
<dbReference type="InterPro" id="IPR029064">
    <property type="entry name" value="Ribosomal_eL30-like_sf"/>
</dbReference>
<sequence length="256" mass="28987">MLITSEKNDLIKDIKKLSEKKYRYEKKLFFVEGKNSVFEALKSGFEIKYVLVSEDCDIDLDVEKDRLIFVDKGIFKKISDTVTPQMIMAVVKMHDYNVNDLIKEDGLYIILDEVQDPGNLGTIIRSADAFNVDAVFTINNTVDVYNPKALRSTMGSIFHLPVVNDVPVDKLFEALKRNGVRVLSTNLKAEKYIYDCDISKNIALIFGNESRGVNKSLDIYVDGSFKIPMDGMAESLNVSVAASICLYESQRQRLIK</sequence>
<dbReference type="InterPro" id="IPR029026">
    <property type="entry name" value="tRNA_m1G_MTases_N"/>
</dbReference>
<dbReference type="GO" id="GO:0005737">
    <property type="term" value="C:cytoplasm"/>
    <property type="evidence" value="ECO:0007669"/>
    <property type="project" value="UniProtKB-ARBA"/>
</dbReference>
<dbReference type="InterPro" id="IPR051259">
    <property type="entry name" value="rRNA_Methyltransferase"/>
</dbReference>
<dbReference type="InterPro" id="IPR013123">
    <property type="entry name" value="SpoU_subst-bd"/>
</dbReference>
<evidence type="ECO:0000313" key="5">
    <source>
        <dbReference type="Proteomes" id="UP000214975"/>
    </source>
</evidence>
<dbReference type="Pfam" id="PF00588">
    <property type="entry name" value="SpoU_methylase"/>
    <property type="match status" value="1"/>
</dbReference>
<gene>
    <name evidence="4" type="ORF">Thert_00197</name>
</gene>
<reference evidence="4 5" key="1">
    <citation type="submission" date="2016-08" db="EMBL/GenBank/DDBJ databases">
        <title>A novel genetic cassette of butanologenic Thermoanaerobacterium thermosaccharolyticum that directly convert cellulose to butanol.</title>
        <authorList>
            <person name="Li T."/>
            <person name="He J."/>
        </authorList>
    </citation>
    <scope>NUCLEOTIDE SEQUENCE [LARGE SCALE GENOMIC DNA]</scope>
    <source>
        <strain evidence="4 5">TG57</strain>
    </source>
</reference>
<dbReference type="AlphaFoldDB" id="A0A223HVX1"/>
<dbReference type="PANTHER" id="PTHR43191:SF2">
    <property type="entry name" value="RRNA METHYLTRANSFERASE 3, MITOCHONDRIAL"/>
    <property type="match status" value="1"/>
</dbReference>
<dbReference type="RefSeq" id="WP_094396697.1">
    <property type="nucleotide sequence ID" value="NZ_CP016893.1"/>
</dbReference>
<proteinExistence type="inferred from homology"/>
<dbReference type="SMART" id="SM00967">
    <property type="entry name" value="SpoU_sub_bind"/>
    <property type="match status" value="1"/>
</dbReference>
<dbReference type="Proteomes" id="UP000214975">
    <property type="component" value="Chromosome"/>
</dbReference>
<accession>A0A223HVX1</accession>
<organism evidence="4 5">
    <name type="scientific">Thermoanaerobacterium thermosaccharolyticum</name>
    <name type="common">Clostridium thermosaccharolyticum</name>
    <dbReference type="NCBI Taxonomy" id="1517"/>
    <lineage>
        <taxon>Bacteria</taxon>
        <taxon>Bacillati</taxon>
        <taxon>Bacillota</taxon>
        <taxon>Clostridia</taxon>
        <taxon>Thermoanaerobacterales</taxon>
        <taxon>Thermoanaerobacteraceae</taxon>
        <taxon>Thermoanaerobacterium</taxon>
    </lineage>
</organism>
<evidence type="ECO:0000256" key="3">
    <source>
        <dbReference type="ARBA" id="ARBA00022679"/>
    </source>
</evidence>
<keyword evidence="3 4" id="KW-0808">Transferase</keyword>
<dbReference type="SUPFAM" id="SSF75217">
    <property type="entry name" value="alpha/beta knot"/>
    <property type="match status" value="1"/>
</dbReference>
<evidence type="ECO:0000256" key="2">
    <source>
        <dbReference type="ARBA" id="ARBA00022603"/>
    </source>
</evidence>
<dbReference type="Pfam" id="PF22435">
    <property type="entry name" value="MRM3-like_sub_bind"/>
    <property type="match status" value="1"/>
</dbReference>
<dbReference type="GO" id="GO:0003723">
    <property type="term" value="F:RNA binding"/>
    <property type="evidence" value="ECO:0007669"/>
    <property type="project" value="InterPro"/>
</dbReference>
<dbReference type="GO" id="GO:0006396">
    <property type="term" value="P:RNA processing"/>
    <property type="evidence" value="ECO:0007669"/>
    <property type="project" value="InterPro"/>
</dbReference>
<dbReference type="GO" id="GO:0032259">
    <property type="term" value="P:methylation"/>
    <property type="evidence" value="ECO:0007669"/>
    <property type="project" value="UniProtKB-KW"/>
</dbReference>
<dbReference type="PANTHER" id="PTHR43191">
    <property type="entry name" value="RRNA METHYLTRANSFERASE 3"/>
    <property type="match status" value="1"/>
</dbReference>
<comment type="similarity">
    <text evidence="1">Belongs to the class IV-like SAM-binding methyltransferase superfamily. RNA methyltransferase TrmH family.</text>
</comment>
<dbReference type="Gene3D" id="3.40.1280.10">
    <property type="match status" value="1"/>
</dbReference>
<dbReference type="GO" id="GO:0008173">
    <property type="term" value="F:RNA methyltransferase activity"/>
    <property type="evidence" value="ECO:0007669"/>
    <property type="project" value="InterPro"/>
</dbReference>
<keyword evidence="2 4" id="KW-0489">Methyltransferase</keyword>
<dbReference type="SUPFAM" id="SSF55315">
    <property type="entry name" value="L30e-like"/>
    <property type="match status" value="1"/>
</dbReference>
<dbReference type="InterPro" id="IPR053888">
    <property type="entry name" value="MRM3-like_sub_bind"/>
</dbReference>
<protein>
    <submittedName>
        <fullName evidence="4">tRNA/rRNA methyltransferase (SpoU)</fullName>
    </submittedName>
</protein>
<dbReference type="InterPro" id="IPR029028">
    <property type="entry name" value="Alpha/beta_knot_MTases"/>
</dbReference>